<feature type="domain" description="FecR protein" evidence="2">
    <location>
        <begin position="110"/>
        <end position="202"/>
    </location>
</feature>
<dbReference type="InterPro" id="IPR032623">
    <property type="entry name" value="FecR_N"/>
</dbReference>
<evidence type="ECO:0000313" key="6">
    <source>
        <dbReference type="Proteomes" id="UP001162030"/>
    </source>
</evidence>
<reference evidence="5 6" key="1">
    <citation type="submission" date="2023-03" db="EMBL/GenBank/DDBJ databases">
        <authorList>
            <person name="Pearce D."/>
        </authorList>
    </citation>
    <scope>NUCLEOTIDE SEQUENCE [LARGE SCALE GENOMIC DNA]</scope>
    <source>
        <strain evidence="5">Msz</strain>
    </source>
</reference>
<dbReference type="InterPro" id="IPR006860">
    <property type="entry name" value="FecR"/>
</dbReference>
<dbReference type="Gene3D" id="3.55.50.30">
    <property type="match status" value="1"/>
</dbReference>
<keyword evidence="6" id="KW-1185">Reference proteome</keyword>
<evidence type="ECO:0000259" key="4">
    <source>
        <dbReference type="Pfam" id="PF16344"/>
    </source>
</evidence>
<dbReference type="PANTHER" id="PTHR30273:SF2">
    <property type="entry name" value="PROTEIN FECR"/>
    <property type="match status" value="1"/>
</dbReference>
<dbReference type="Gene3D" id="2.60.120.1440">
    <property type="match status" value="1"/>
</dbReference>
<dbReference type="PANTHER" id="PTHR30273">
    <property type="entry name" value="PERIPLASMIC SIGNAL SENSOR AND SIGMA FACTOR ACTIVATOR FECR-RELATED"/>
    <property type="match status" value="1"/>
</dbReference>
<dbReference type="RefSeq" id="WP_026609561.1">
    <property type="nucleotide sequence ID" value="NZ_OX458333.1"/>
</dbReference>
<name>A0ABM9I733_9GAMM</name>
<feature type="domain" description="FecR N-terminal" evidence="3">
    <location>
        <begin position="13"/>
        <end position="53"/>
    </location>
</feature>
<proteinExistence type="predicted"/>
<keyword evidence="1" id="KW-0472">Membrane</keyword>
<feature type="domain" description="Protein FecR C-terminal" evidence="4">
    <location>
        <begin position="246"/>
        <end position="312"/>
    </location>
</feature>
<dbReference type="PIRSF" id="PIRSF018266">
    <property type="entry name" value="FecR"/>
    <property type="match status" value="1"/>
</dbReference>
<feature type="transmembrane region" description="Helical" evidence="1">
    <location>
        <begin position="82"/>
        <end position="103"/>
    </location>
</feature>
<dbReference type="InterPro" id="IPR032508">
    <property type="entry name" value="FecR_C"/>
</dbReference>
<dbReference type="Pfam" id="PF16344">
    <property type="entry name" value="FecR_C"/>
    <property type="match status" value="1"/>
</dbReference>
<dbReference type="EMBL" id="OX458333">
    <property type="protein sequence ID" value="CAI8934691.1"/>
    <property type="molecule type" value="Genomic_DNA"/>
</dbReference>
<dbReference type="Proteomes" id="UP001162030">
    <property type="component" value="Chromosome"/>
</dbReference>
<dbReference type="Pfam" id="PF16220">
    <property type="entry name" value="DUF4880"/>
    <property type="match status" value="1"/>
</dbReference>
<evidence type="ECO:0000259" key="2">
    <source>
        <dbReference type="Pfam" id="PF04773"/>
    </source>
</evidence>
<keyword evidence="1" id="KW-1133">Transmembrane helix</keyword>
<keyword evidence="1 5" id="KW-0812">Transmembrane</keyword>
<organism evidence="5 6">
    <name type="scientific">Methylocaldum szegediense</name>
    <dbReference type="NCBI Taxonomy" id="73780"/>
    <lineage>
        <taxon>Bacteria</taxon>
        <taxon>Pseudomonadati</taxon>
        <taxon>Pseudomonadota</taxon>
        <taxon>Gammaproteobacteria</taxon>
        <taxon>Methylococcales</taxon>
        <taxon>Methylococcaceae</taxon>
        <taxon>Methylocaldum</taxon>
    </lineage>
</organism>
<dbReference type="InterPro" id="IPR012373">
    <property type="entry name" value="Ferrdict_sens_TM"/>
</dbReference>
<accession>A0ABM9I733</accession>
<sequence length="320" mass="35189">MANPVSSSDRIRERALYWFARLQSGETDSAERAAFERWLAASPAHRQAYEALRAAWDDLPRPEAELAAARGYARRRGSFRRVFGPALAAALVLTMGLAAYEGWPLSDTGVYRTAKGERRTVVLPDGTQVELNSDTVLAMRYGWSSRSVELERGEAFFSVAPRKFRPFEVRASGGSIRDIGTRFDVDRRPASVRVAVLEGAVRIRLADAGDERQVNQGQMASYSATGVLTEAAPADLSAATAWREGKLIFRATPLPEILAELGRYHPVVFRLADPALERLSLSGVFKVDDLPLFLATLEAVLPVKIGRAEDGSIAVERTKR</sequence>
<evidence type="ECO:0000259" key="3">
    <source>
        <dbReference type="Pfam" id="PF16220"/>
    </source>
</evidence>
<evidence type="ECO:0000313" key="5">
    <source>
        <dbReference type="EMBL" id="CAI8934691.1"/>
    </source>
</evidence>
<gene>
    <name evidence="5" type="ORF">MSZNOR_4115</name>
</gene>
<evidence type="ECO:0000256" key="1">
    <source>
        <dbReference type="SAM" id="Phobius"/>
    </source>
</evidence>
<protein>
    <submittedName>
        <fullName evidence="5">Transmembrane sensor</fullName>
    </submittedName>
</protein>
<dbReference type="Pfam" id="PF04773">
    <property type="entry name" value="FecR"/>
    <property type="match status" value="1"/>
</dbReference>